<reference evidence="4" key="1">
    <citation type="journal article" date="2019" name="Int. J. Syst. Evol. Microbiol.">
        <title>The Global Catalogue of Microorganisms (GCM) 10K type strain sequencing project: providing services to taxonomists for standard genome sequencing and annotation.</title>
        <authorList>
            <consortium name="The Broad Institute Genomics Platform"/>
            <consortium name="The Broad Institute Genome Sequencing Center for Infectious Disease"/>
            <person name="Wu L."/>
            <person name="Ma J."/>
        </authorList>
    </citation>
    <scope>NUCLEOTIDE SEQUENCE [LARGE SCALE GENOMIC DNA]</scope>
    <source>
        <strain evidence="4">NBRC 108730</strain>
    </source>
</reference>
<feature type="compositionally biased region" description="Basic residues" evidence="1">
    <location>
        <begin position="117"/>
        <end position="126"/>
    </location>
</feature>
<evidence type="ECO:0000256" key="2">
    <source>
        <dbReference type="SAM" id="Phobius"/>
    </source>
</evidence>
<feature type="transmembrane region" description="Helical" evidence="2">
    <location>
        <begin position="6"/>
        <end position="27"/>
    </location>
</feature>
<sequence length="226" mass="23601">MSVGDVAGLIAAIAFVALVALLAVPILKLGRLIDDTRGTVQGVTNESLPLLREVTQTVTTTNGELERVSAITTNVQQVTTNVSALTALFAATLGSPMIKVAAFTYGVRQALTGQRSSGRRRRRSRRATGLLGRAGRDRRGAGGAAADVGRPRLHPRGRRPRSVRAGRRPARAWPRSSARAWSSATPSLRLALGVDAGAIDPATAQSLVDAPAGDHAPVPGVRARQG</sequence>
<keyword evidence="2" id="KW-0812">Transmembrane</keyword>
<evidence type="ECO:0000313" key="4">
    <source>
        <dbReference type="Proteomes" id="UP001157017"/>
    </source>
</evidence>
<accession>A0ABQ6JBG8</accession>
<gene>
    <name evidence="3" type="ORF">GCM10025868_03970</name>
</gene>
<comment type="caution">
    <text evidence="3">The sequence shown here is derived from an EMBL/GenBank/DDBJ whole genome shotgun (WGS) entry which is preliminary data.</text>
</comment>
<feature type="region of interest" description="Disordered" evidence="1">
    <location>
        <begin position="112"/>
        <end position="179"/>
    </location>
</feature>
<dbReference type="InterPro" id="IPR009293">
    <property type="entry name" value="UPF0478"/>
</dbReference>
<keyword evidence="2" id="KW-0472">Membrane</keyword>
<dbReference type="Pfam" id="PF06103">
    <property type="entry name" value="DUF948"/>
    <property type="match status" value="1"/>
</dbReference>
<organism evidence="3 4">
    <name type="scientific">Angustibacter aerolatus</name>
    <dbReference type="NCBI Taxonomy" id="1162965"/>
    <lineage>
        <taxon>Bacteria</taxon>
        <taxon>Bacillati</taxon>
        <taxon>Actinomycetota</taxon>
        <taxon>Actinomycetes</taxon>
        <taxon>Kineosporiales</taxon>
        <taxon>Kineosporiaceae</taxon>
    </lineage>
</organism>
<protein>
    <recommendedName>
        <fullName evidence="5">DUF948 domain-containing protein</fullName>
    </recommendedName>
</protein>
<evidence type="ECO:0000256" key="1">
    <source>
        <dbReference type="SAM" id="MobiDB-lite"/>
    </source>
</evidence>
<dbReference type="EMBL" id="BSUZ01000001">
    <property type="protein sequence ID" value="GMA85147.1"/>
    <property type="molecule type" value="Genomic_DNA"/>
</dbReference>
<evidence type="ECO:0008006" key="5">
    <source>
        <dbReference type="Google" id="ProtNLM"/>
    </source>
</evidence>
<proteinExistence type="predicted"/>
<feature type="region of interest" description="Disordered" evidence="1">
    <location>
        <begin position="205"/>
        <end position="226"/>
    </location>
</feature>
<dbReference type="Proteomes" id="UP001157017">
    <property type="component" value="Unassembled WGS sequence"/>
</dbReference>
<name>A0ABQ6JBG8_9ACTN</name>
<keyword evidence="2" id="KW-1133">Transmembrane helix</keyword>
<evidence type="ECO:0000313" key="3">
    <source>
        <dbReference type="EMBL" id="GMA85147.1"/>
    </source>
</evidence>
<keyword evidence="4" id="KW-1185">Reference proteome</keyword>
<feature type="compositionally biased region" description="Basic residues" evidence="1">
    <location>
        <begin position="151"/>
        <end position="170"/>
    </location>
</feature>